<dbReference type="Pfam" id="PF08433">
    <property type="entry name" value="KTI12"/>
    <property type="match status" value="1"/>
</dbReference>
<name>A0A1E4SW30_9ASCO</name>
<sequence>MPLIVVVGYPSAGKTTWSTKLKQAFEDKINSLEPNEVGSNLKCILHTDESLGISHSMYNESITEKSARGLQISAVKRDISKNNIVILDTLNYIKGFRYQLHCESKQYSTTYCVIQIITPSEICFEWNSKRLDTENKWDENLLKALIMRFEEPNGQNRWDSPLIPISYDDLDLPFDDIWESIVLKKGSKPNHATLLKPAIGINFLQALDKLTSDVVNQIVQFQNLNNPIGGEILIKNGDYNQKQEEKLYVHMPSTSVSIAQLTRIRRTYVTLNRMRTVDNDRIIPLFVDYLNSNLNSD</sequence>
<evidence type="ECO:0000313" key="5">
    <source>
        <dbReference type="Proteomes" id="UP000094801"/>
    </source>
</evidence>
<keyword evidence="1" id="KW-0547">Nucleotide-binding</keyword>
<keyword evidence="5" id="KW-1185">Reference proteome</keyword>
<dbReference type="InterPro" id="IPR013641">
    <property type="entry name" value="KTI12/PSTK"/>
</dbReference>
<accession>A0A1E4SW30</accession>
<dbReference type="PANTHER" id="PTHR12435">
    <property type="match status" value="1"/>
</dbReference>
<keyword evidence="2" id="KW-0067">ATP-binding</keyword>
<gene>
    <name evidence="4" type="ORF">CANARDRAFT_29884</name>
</gene>
<dbReference type="AlphaFoldDB" id="A0A1E4SW30"/>
<evidence type="ECO:0008006" key="6">
    <source>
        <dbReference type="Google" id="ProtNLM"/>
    </source>
</evidence>
<evidence type="ECO:0000256" key="2">
    <source>
        <dbReference type="ARBA" id="ARBA00022840"/>
    </source>
</evidence>
<dbReference type="Gene3D" id="3.40.50.300">
    <property type="entry name" value="P-loop containing nucleotide triphosphate hydrolases"/>
    <property type="match status" value="1"/>
</dbReference>
<dbReference type="Proteomes" id="UP000094801">
    <property type="component" value="Unassembled WGS sequence"/>
</dbReference>
<evidence type="ECO:0000313" key="4">
    <source>
        <dbReference type="EMBL" id="ODV83667.1"/>
    </source>
</evidence>
<protein>
    <recommendedName>
        <fullName evidence="6">Protein KTI12</fullName>
    </recommendedName>
</protein>
<evidence type="ECO:0000256" key="3">
    <source>
        <dbReference type="ARBA" id="ARBA00025768"/>
    </source>
</evidence>
<dbReference type="GO" id="GO:0005524">
    <property type="term" value="F:ATP binding"/>
    <property type="evidence" value="ECO:0007669"/>
    <property type="project" value="UniProtKB-KW"/>
</dbReference>
<evidence type="ECO:0000256" key="1">
    <source>
        <dbReference type="ARBA" id="ARBA00022741"/>
    </source>
</evidence>
<dbReference type="OrthoDB" id="9972657at2759"/>
<reference evidence="5" key="1">
    <citation type="submission" date="2016-04" db="EMBL/GenBank/DDBJ databases">
        <title>Comparative genomics of biotechnologically important yeasts.</title>
        <authorList>
            <consortium name="DOE Joint Genome Institute"/>
            <person name="Riley R."/>
            <person name="Haridas S."/>
            <person name="Wolfe K.H."/>
            <person name="Lopes M.R."/>
            <person name="Hittinger C.T."/>
            <person name="Goker M."/>
            <person name="Salamov A."/>
            <person name="Wisecaver J."/>
            <person name="Long T.M."/>
            <person name="Aerts A.L."/>
            <person name="Barry K."/>
            <person name="Choi C."/>
            <person name="Clum A."/>
            <person name="Coughlan A.Y."/>
            <person name="Deshpande S."/>
            <person name="Douglass A.P."/>
            <person name="Hanson S.J."/>
            <person name="Klenk H.-P."/>
            <person name="Labutti K."/>
            <person name="Lapidus A."/>
            <person name="Lindquist E."/>
            <person name="Lipzen A."/>
            <person name="Meier-Kolthoff J.P."/>
            <person name="Ohm R.A."/>
            <person name="Otillar R.P."/>
            <person name="Pangilinan J."/>
            <person name="Peng Y."/>
            <person name="Rokas A."/>
            <person name="Rosa C.A."/>
            <person name="Scheuner C."/>
            <person name="Sibirny A.A."/>
            <person name="Slot J.C."/>
            <person name="Stielow J.B."/>
            <person name="Sun H."/>
            <person name="Kurtzman C.P."/>
            <person name="Blackwell M."/>
            <person name="Grigoriev I.V."/>
            <person name="Jeffries T.W."/>
        </authorList>
    </citation>
    <scope>NUCLEOTIDE SEQUENCE [LARGE SCALE GENOMIC DNA]</scope>
    <source>
        <strain evidence="5">NRRL YB-2248</strain>
    </source>
</reference>
<dbReference type="EMBL" id="KV453862">
    <property type="protein sequence ID" value="ODV83667.1"/>
    <property type="molecule type" value="Genomic_DNA"/>
</dbReference>
<dbReference type="STRING" id="983967.A0A1E4SW30"/>
<dbReference type="InterPro" id="IPR027417">
    <property type="entry name" value="P-loop_NTPase"/>
</dbReference>
<comment type="similarity">
    <text evidence="3">Belongs to the KTI12 family.</text>
</comment>
<dbReference type="SUPFAM" id="SSF52540">
    <property type="entry name" value="P-loop containing nucleoside triphosphate hydrolases"/>
    <property type="match status" value="1"/>
</dbReference>
<proteinExistence type="inferred from homology"/>
<organism evidence="4 5">
    <name type="scientific">[Candida] arabinofermentans NRRL YB-2248</name>
    <dbReference type="NCBI Taxonomy" id="983967"/>
    <lineage>
        <taxon>Eukaryota</taxon>
        <taxon>Fungi</taxon>
        <taxon>Dikarya</taxon>
        <taxon>Ascomycota</taxon>
        <taxon>Saccharomycotina</taxon>
        <taxon>Pichiomycetes</taxon>
        <taxon>Pichiales</taxon>
        <taxon>Pichiaceae</taxon>
        <taxon>Ogataea</taxon>
        <taxon>Ogataea/Candida clade</taxon>
    </lineage>
</organism>